<evidence type="ECO:0000313" key="2">
    <source>
        <dbReference type="EMBL" id="TQL79089.1"/>
    </source>
</evidence>
<sequence>MSPQQPPIIVGLELGDMVIRVHLVGGTSVNEQTIGNWLEDLASSSSTPGGGAAAAMNTAIGAALISMVCNLTIGKPKYVEHELTMIDVRSRAEELRSLAVELAEADATAFNAVMAAYKLPKSTDAEKLARTEAVQEALVGAADVPLRIAGAAADVIALAGRIMDGANVNVISDVAVAADSARAGLQSAITNVEINRAAIKDESHKAELAASVARLKDAVLTAGAISESITARITG</sequence>
<feature type="domain" description="Cyclodeaminase/cyclohydrolase" evidence="1">
    <location>
        <begin position="33"/>
        <end position="212"/>
    </location>
</feature>
<dbReference type="SUPFAM" id="SSF101262">
    <property type="entry name" value="Methenyltetrahydrofolate cyclohydrolase-like"/>
    <property type="match status" value="1"/>
</dbReference>
<dbReference type="AlphaFoldDB" id="A0A543B2N0"/>
<proteinExistence type="predicted"/>
<protein>
    <submittedName>
        <fullName evidence="2">Formiminotetrahydrofolate cyclodeaminase</fullName>
    </submittedName>
</protein>
<dbReference type="InterPro" id="IPR036178">
    <property type="entry name" value="Formintransfe-cycloase-like_sf"/>
</dbReference>
<dbReference type="Gene3D" id="1.20.120.680">
    <property type="entry name" value="Formiminotetrahydrofolate cyclodeaminase monomer, up-and-down helical bundle"/>
    <property type="match status" value="1"/>
</dbReference>
<dbReference type="GO" id="GO:0003824">
    <property type="term" value="F:catalytic activity"/>
    <property type="evidence" value="ECO:0007669"/>
    <property type="project" value="InterPro"/>
</dbReference>
<comment type="caution">
    <text evidence="2">The sequence shown here is derived from an EMBL/GenBank/DDBJ whole genome shotgun (WGS) entry which is preliminary data.</text>
</comment>
<evidence type="ECO:0000259" key="1">
    <source>
        <dbReference type="Pfam" id="PF04961"/>
    </source>
</evidence>
<dbReference type="InParanoid" id="A0A543B2N0"/>
<organism evidence="2 3">
    <name type="scientific">Stackebrandtia endophytica</name>
    <dbReference type="NCBI Taxonomy" id="1496996"/>
    <lineage>
        <taxon>Bacteria</taxon>
        <taxon>Bacillati</taxon>
        <taxon>Actinomycetota</taxon>
        <taxon>Actinomycetes</taxon>
        <taxon>Glycomycetales</taxon>
        <taxon>Glycomycetaceae</taxon>
        <taxon>Stackebrandtia</taxon>
    </lineage>
</organism>
<gene>
    <name evidence="2" type="ORF">FB566_4690</name>
</gene>
<evidence type="ECO:0000313" key="3">
    <source>
        <dbReference type="Proteomes" id="UP000317043"/>
    </source>
</evidence>
<dbReference type="Pfam" id="PF04961">
    <property type="entry name" value="FTCD_C"/>
    <property type="match status" value="1"/>
</dbReference>
<reference evidence="2 3" key="1">
    <citation type="submission" date="2019-06" db="EMBL/GenBank/DDBJ databases">
        <title>Sequencing the genomes of 1000 actinobacteria strains.</title>
        <authorList>
            <person name="Klenk H.-P."/>
        </authorList>
    </citation>
    <scope>NUCLEOTIDE SEQUENCE [LARGE SCALE GENOMIC DNA]</scope>
    <source>
        <strain evidence="2 3">DSM 45928</strain>
    </source>
</reference>
<dbReference type="Proteomes" id="UP000317043">
    <property type="component" value="Unassembled WGS sequence"/>
</dbReference>
<keyword evidence="3" id="KW-1185">Reference proteome</keyword>
<dbReference type="InterPro" id="IPR007044">
    <property type="entry name" value="Cyclodeamin/CycHdrlase"/>
</dbReference>
<dbReference type="EMBL" id="VFOW01000001">
    <property type="protein sequence ID" value="TQL79089.1"/>
    <property type="molecule type" value="Genomic_DNA"/>
</dbReference>
<name>A0A543B2N0_9ACTN</name>
<accession>A0A543B2N0</accession>